<dbReference type="RefSeq" id="XP_019857153.1">
    <property type="nucleotide sequence ID" value="XM_020001594.1"/>
</dbReference>
<dbReference type="PROSITE" id="PS50011">
    <property type="entry name" value="PROTEIN_KINASE_DOM"/>
    <property type="match status" value="1"/>
</dbReference>
<dbReference type="GO" id="GO:0005524">
    <property type="term" value="F:ATP binding"/>
    <property type="evidence" value="ECO:0007669"/>
    <property type="project" value="InterPro"/>
</dbReference>
<feature type="domain" description="Protein kinase" evidence="3">
    <location>
        <begin position="861"/>
        <end position="926"/>
    </location>
</feature>
<feature type="coiled-coil region" evidence="1">
    <location>
        <begin position="122"/>
        <end position="594"/>
    </location>
</feature>
<dbReference type="KEGG" id="aqu:100637351"/>
<dbReference type="AlphaFoldDB" id="A0AAN0JKC3"/>
<dbReference type="Proteomes" id="UP000007879">
    <property type="component" value="Unassembled WGS sequence"/>
</dbReference>
<feature type="region of interest" description="Disordered" evidence="2">
    <location>
        <begin position="1"/>
        <end position="63"/>
    </location>
</feature>
<evidence type="ECO:0000256" key="1">
    <source>
        <dbReference type="SAM" id="Coils"/>
    </source>
</evidence>
<organism evidence="4 5">
    <name type="scientific">Amphimedon queenslandica</name>
    <name type="common">Sponge</name>
    <dbReference type="NCBI Taxonomy" id="400682"/>
    <lineage>
        <taxon>Eukaryota</taxon>
        <taxon>Metazoa</taxon>
        <taxon>Porifera</taxon>
        <taxon>Demospongiae</taxon>
        <taxon>Heteroscleromorpha</taxon>
        <taxon>Haplosclerida</taxon>
        <taxon>Niphatidae</taxon>
        <taxon>Amphimedon</taxon>
    </lineage>
</organism>
<feature type="compositionally biased region" description="Basic and acidic residues" evidence="2">
    <location>
        <begin position="20"/>
        <end position="35"/>
    </location>
</feature>
<reference evidence="5" key="1">
    <citation type="journal article" date="2010" name="Nature">
        <title>The Amphimedon queenslandica genome and the evolution of animal complexity.</title>
        <authorList>
            <person name="Srivastava M."/>
            <person name="Simakov O."/>
            <person name="Chapman J."/>
            <person name="Fahey B."/>
            <person name="Gauthier M.E."/>
            <person name="Mitros T."/>
            <person name="Richards G.S."/>
            <person name="Conaco C."/>
            <person name="Dacre M."/>
            <person name="Hellsten U."/>
            <person name="Larroux C."/>
            <person name="Putnam N.H."/>
            <person name="Stanke M."/>
            <person name="Adamska M."/>
            <person name="Darling A."/>
            <person name="Degnan S.M."/>
            <person name="Oakley T.H."/>
            <person name="Plachetzki D.C."/>
            <person name="Zhai Y."/>
            <person name="Adamski M."/>
            <person name="Calcino A."/>
            <person name="Cummins S.F."/>
            <person name="Goodstein D.M."/>
            <person name="Harris C."/>
            <person name="Jackson D.J."/>
            <person name="Leys S.P."/>
            <person name="Shu S."/>
            <person name="Woodcroft B.J."/>
            <person name="Vervoort M."/>
            <person name="Kosik K.S."/>
            <person name="Manning G."/>
            <person name="Degnan B.M."/>
            <person name="Rokhsar D.S."/>
        </authorList>
    </citation>
    <scope>NUCLEOTIDE SEQUENCE [LARGE SCALE GENOMIC DNA]</scope>
</reference>
<protein>
    <recommendedName>
        <fullName evidence="3">Protein kinase domain-containing protein</fullName>
    </recommendedName>
</protein>
<sequence length="926" mass="107364">MAERRKSKGPKGNEGEEGTDGSKQKGGGGEKDYQQKKSRIGGAAHFVHKRVTGQPKPAPKKTEKKIELFSMPLTDDNDIVLPSTERATPPTAMEYDHDVSSFLPEAVVPQQSSDDPELSLKLARIEMENERYKRELRDKERQIKEYEEDIIKFRTQMSRSGGEILPVIVDQSATQKLTKTIQQLEREEEELIEERKELEQKLTAKSGEQIMHDRITHLTQLLKKEREERRKAEIYMIELEKKHAIELEGIKLKVTTAKALQDREEEAVLKEVEDLKNEAKMRKEDIETLEAQVAEAGDAYKKLEAQLKKQEEEIEARVNERLREEVDKHLRETVKAQLTTQKIDEQKKVFAAHVKEKEDKVKTQYEVLLASKERRIKELGAELEEIMEQLKQKEETELNLREEITYLQLKIDPGDGASANNSLSEEDKLRRELEDQAARVRDLEEMIGTASVEKDKQEAVAEFEIQMKDKDEKIQKLKGQVQNDALLSVELRKLLETNENQLADTKKIIEELEDDLSNKVVEIEDLNDALTEKEKEIIRLRGIDNKATEIVAQEKKQSTVMQLKGQIDELLKKNKAQERQMVDLVEKIQLKEAENAIFKQDFERERNDRVKINDQLIKMQVLHELLKQESVEKEKEAQMKLHNLIQSNSSLVCDLEENRKEIATKGAEIESLVKKNAQLEKQHNEEMRKIKKKLKESEAAETEKMKEMEEIMEVLTAQVNAYSHEVDKQKRLVTQSQEKHKTEVNQLNERLANEIKSKQQITVELREKSKQQVQQLQQMFQGANERLAKEKQQLDNKLDKMRQLLDNVSADKEKAMRAYHQEQAMVTRLKDQVEEIKQANRALVTSPSEKNSWKLSHREISLSGEELGRGGWGVVWVGQLRVAVKQLHETIESQHNMDLFHHEIDTISQLRHPNLVQFIGAVLDHP</sequence>
<dbReference type="EnsemblMetazoa" id="XM_020001594.1">
    <property type="protein sequence ID" value="XP_019857153.1"/>
    <property type="gene ID" value="LOC100637351"/>
</dbReference>
<evidence type="ECO:0000313" key="4">
    <source>
        <dbReference type="EnsemblMetazoa" id="XP_019857153.1"/>
    </source>
</evidence>
<dbReference type="InterPro" id="IPR011009">
    <property type="entry name" value="Kinase-like_dom_sf"/>
</dbReference>
<dbReference type="GeneID" id="100637351"/>
<reference evidence="4" key="2">
    <citation type="submission" date="2024-06" db="UniProtKB">
        <authorList>
            <consortium name="EnsemblMetazoa"/>
        </authorList>
    </citation>
    <scope>IDENTIFICATION</scope>
</reference>
<proteinExistence type="predicted"/>
<dbReference type="SUPFAM" id="SSF56112">
    <property type="entry name" value="Protein kinase-like (PK-like)"/>
    <property type="match status" value="1"/>
</dbReference>
<dbReference type="InterPro" id="IPR000719">
    <property type="entry name" value="Prot_kinase_dom"/>
</dbReference>
<feature type="coiled-coil region" evidence="1">
    <location>
        <begin position="662"/>
        <end position="839"/>
    </location>
</feature>
<evidence type="ECO:0000256" key="2">
    <source>
        <dbReference type="SAM" id="MobiDB-lite"/>
    </source>
</evidence>
<evidence type="ECO:0000313" key="5">
    <source>
        <dbReference type="Proteomes" id="UP000007879"/>
    </source>
</evidence>
<accession>A0AAN0JKC3</accession>
<keyword evidence="1" id="KW-0175">Coiled coil</keyword>
<evidence type="ECO:0000259" key="3">
    <source>
        <dbReference type="PROSITE" id="PS50011"/>
    </source>
</evidence>
<dbReference type="Gene3D" id="3.30.200.20">
    <property type="entry name" value="Phosphorylase Kinase, domain 1"/>
    <property type="match status" value="1"/>
</dbReference>
<dbReference type="GO" id="GO:0004672">
    <property type="term" value="F:protein kinase activity"/>
    <property type="evidence" value="ECO:0007669"/>
    <property type="project" value="InterPro"/>
</dbReference>
<keyword evidence="5" id="KW-1185">Reference proteome</keyword>
<name>A0AAN0JKC3_AMPQE</name>